<dbReference type="Pfam" id="PF18389">
    <property type="entry name" value="TrmO_C"/>
    <property type="match status" value="1"/>
</dbReference>
<reference evidence="4" key="1">
    <citation type="submission" date="2022-04" db="EMBL/GenBank/DDBJ databases">
        <title>Desulfatitalea alkaliphila sp. nov., a novel anaerobic sulfate-reducing bacterium isolated from terrestrial mud volcano, Taman Peninsula, Russia.</title>
        <authorList>
            <person name="Khomyakova M.A."/>
            <person name="Merkel A.Y."/>
            <person name="Slobodkin A.I."/>
        </authorList>
    </citation>
    <scope>NUCLEOTIDE SEQUENCE</scope>
    <source>
        <strain evidence="4">M08but</strain>
    </source>
</reference>
<accession>A0AA41R438</accession>
<dbReference type="NCBIfam" id="TIGR00104">
    <property type="entry name" value="tRNA_TsaA"/>
    <property type="match status" value="1"/>
</dbReference>
<organism evidence="4 5">
    <name type="scientific">Desulfatitalea alkaliphila</name>
    <dbReference type="NCBI Taxonomy" id="2929485"/>
    <lineage>
        <taxon>Bacteria</taxon>
        <taxon>Pseudomonadati</taxon>
        <taxon>Thermodesulfobacteriota</taxon>
        <taxon>Desulfobacteria</taxon>
        <taxon>Desulfobacterales</taxon>
        <taxon>Desulfosarcinaceae</taxon>
        <taxon>Desulfatitalea</taxon>
    </lineage>
</organism>
<feature type="domain" description="TsaA-like" evidence="3">
    <location>
        <begin position="13"/>
        <end position="154"/>
    </location>
</feature>
<dbReference type="AlphaFoldDB" id="A0AA41R438"/>
<dbReference type="Pfam" id="PF01980">
    <property type="entry name" value="TrmO_N"/>
    <property type="match status" value="1"/>
</dbReference>
<proteinExistence type="inferred from homology"/>
<sequence>MKQTIHSKSRFVFEAIGRIHSCFPEKFGIPRQAGLVEEAQGAIELFSSFDRKEALRELEGFSHIWVLFVFHRCLGHAWKATVRPPRLGGNRRVGVFASRSGFRPNPIGQSAVSLLGVERRDGKTWLRLGGIDLLDGTPVLDIKPYLPYADHIPRARGGYAQEAPPSRRTVVFTPAAAAACQTLGQGRHGNLKGLITALLHHDPRPAYRDATRPATFGMALWDLNIRFCISGERIEVQSVGLGDRNRPASSALQTTPLGED</sequence>
<evidence type="ECO:0000313" key="5">
    <source>
        <dbReference type="Proteomes" id="UP001165427"/>
    </source>
</evidence>
<keyword evidence="1" id="KW-0949">S-adenosyl-L-methionine</keyword>
<dbReference type="InterPro" id="IPR036413">
    <property type="entry name" value="YaeB-like_sf"/>
</dbReference>
<dbReference type="Proteomes" id="UP001165427">
    <property type="component" value="Unassembled WGS sequence"/>
</dbReference>
<dbReference type="InterPro" id="IPR023370">
    <property type="entry name" value="TrmO-like_N"/>
</dbReference>
<dbReference type="RefSeq" id="WP_246905730.1">
    <property type="nucleotide sequence ID" value="NZ_JALJRB010000007.1"/>
</dbReference>
<dbReference type="InterPro" id="IPR040372">
    <property type="entry name" value="YaeB-like"/>
</dbReference>
<dbReference type="PROSITE" id="PS51668">
    <property type="entry name" value="TSAA_2"/>
    <property type="match status" value="1"/>
</dbReference>
<evidence type="ECO:0000256" key="2">
    <source>
        <dbReference type="ARBA" id="ARBA00033753"/>
    </source>
</evidence>
<name>A0AA41R438_9BACT</name>
<evidence type="ECO:0000313" key="4">
    <source>
        <dbReference type="EMBL" id="MCJ8500665.1"/>
    </source>
</evidence>
<comment type="similarity">
    <text evidence="2">Belongs to the tRNA methyltransferase O family.</text>
</comment>
<dbReference type="InterPro" id="IPR023368">
    <property type="entry name" value="UPF0066_cons_site"/>
</dbReference>
<dbReference type="Gene3D" id="2.40.30.70">
    <property type="entry name" value="YaeB-like"/>
    <property type="match status" value="1"/>
</dbReference>
<dbReference type="PROSITE" id="PS01318">
    <property type="entry name" value="TSAA_1"/>
    <property type="match status" value="1"/>
</dbReference>
<comment type="caution">
    <text evidence="4">The sequence shown here is derived from an EMBL/GenBank/DDBJ whole genome shotgun (WGS) entry which is preliminary data.</text>
</comment>
<dbReference type="EMBL" id="JALJRB010000007">
    <property type="protein sequence ID" value="MCJ8500665.1"/>
    <property type="molecule type" value="Genomic_DNA"/>
</dbReference>
<dbReference type="SUPFAM" id="SSF118196">
    <property type="entry name" value="YaeB-like"/>
    <property type="match status" value="1"/>
</dbReference>
<gene>
    <name evidence="4" type="primary">tsaA</name>
    <name evidence="4" type="ORF">MRX98_08785</name>
</gene>
<dbReference type="CDD" id="cd09281">
    <property type="entry name" value="UPF0066"/>
    <property type="match status" value="1"/>
</dbReference>
<dbReference type="PANTHER" id="PTHR12818">
    <property type="entry name" value="TRNA (ADENINE(37)-N6)-METHYLTRANSFERASE"/>
    <property type="match status" value="1"/>
</dbReference>
<dbReference type="PANTHER" id="PTHR12818:SF0">
    <property type="entry name" value="TRNA (ADENINE(37)-N6)-METHYLTRANSFERASE"/>
    <property type="match status" value="1"/>
</dbReference>
<dbReference type="GO" id="GO:0089715">
    <property type="term" value="F:tRNA (L-threonylcarbamoyladenosine(37)-C2) methyltransferase activity"/>
    <property type="evidence" value="ECO:0007669"/>
    <property type="project" value="TreeGrafter"/>
</dbReference>
<evidence type="ECO:0000259" key="3">
    <source>
        <dbReference type="PROSITE" id="PS51668"/>
    </source>
</evidence>
<dbReference type="InterPro" id="IPR041369">
    <property type="entry name" value="TrmO_C"/>
</dbReference>
<keyword evidence="5" id="KW-1185">Reference proteome</keyword>
<evidence type="ECO:0000256" key="1">
    <source>
        <dbReference type="ARBA" id="ARBA00022691"/>
    </source>
</evidence>
<dbReference type="Gene3D" id="3.30.2310.10">
    <property type="entry name" value="YaeB-like"/>
    <property type="match status" value="1"/>
</dbReference>
<protein>
    <submittedName>
        <fullName evidence="4">tRNA (N6-threonylcarbamoyladenosine(37)-N6)-methyltransferase TrmO</fullName>
    </submittedName>
</protein>
<dbReference type="InterPro" id="IPR036414">
    <property type="entry name" value="YaeB_N_sf"/>
</dbReference>